<name>A0ABX1WQW7_9BACT</name>
<accession>A0ABX1WQW7</accession>
<dbReference type="RefSeq" id="WP_171593754.1">
    <property type="nucleotide sequence ID" value="NZ_RZNH01000002.1"/>
</dbReference>
<protein>
    <submittedName>
        <fullName evidence="3">Tetratricopeptide repeat protein</fullName>
    </submittedName>
</protein>
<keyword evidence="2" id="KW-0732">Signal</keyword>
<dbReference type="Gene3D" id="1.25.40.10">
    <property type="entry name" value="Tetratricopeptide repeat domain"/>
    <property type="match status" value="1"/>
</dbReference>
<feature type="repeat" description="TPR" evidence="1">
    <location>
        <begin position="218"/>
        <end position="251"/>
    </location>
</feature>
<reference evidence="3 4" key="1">
    <citation type="submission" date="2018-12" db="EMBL/GenBank/DDBJ databases">
        <title>Marinifilum JC070 sp. nov., a marine bacterium isolated from Yongle Blue Hole in the South China Sea.</title>
        <authorList>
            <person name="Fu T."/>
        </authorList>
    </citation>
    <scope>NUCLEOTIDE SEQUENCE [LARGE SCALE GENOMIC DNA]</scope>
    <source>
        <strain evidence="3 4">JC070</strain>
    </source>
</reference>
<dbReference type="Pfam" id="PF13181">
    <property type="entry name" value="TPR_8"/>
    <property type="match status" value="1"/>
</dbReference>
<gene>
    <name evidence="3" type="ORF">ELS83_01545</name>
</gene>
<dbReference type="EMBL" id="RZNH01000002">
    <property type="protein sequence ID" value="NOU58483.1"/>
    <property type="molecule type" value="Genomic_DNA"/>
</dbReference>
<evidence type="ECO:0000313" key="3">
    <source>
        <dbReference type="EMBL" id="NOU58483.1"/>
    </source>
</evidence>
<dbReference type="Proteomes" id="UP000732105">
    <property type="component" value="Unassembled WGS sequence"/>
</dbReference>
<dbReference type="SUPFAM" id="SSF48452">
    <property type="entry name" value="TPR-like"/>
    <property type="match status" value="1"/>
</dbReference>
<comment type="caution">
    <text evidence="3">The sequence shown here is derived from an EMBL/GenBank/DDBJ whole genome shotgun (WGS) entry which is preliminary data.</text>
</comment>
<sequence length="299" mass="34471">MKKSISVIIVSIFALSLHAQDKLSIFSKYIQEGDTLKQKEHLETWSKEEPRNAELQTAYFNYYFNKSRNEIITLNSGNPPKDQKVLVLTDSTDQIAGFIGSQINYDKSNLKKAFESIDKGIQLYPNRLDMRFGKIFALGQIKDWRSFTDEIIKAINHSAINKNNWTWTYNEKQEGGKEMFLGSLQDYQGQLYNTMNDKLLVNMQEISQAVLVHYPNHIESLSNLSIAYLVSKKYDKALVPLLKAEQINPTDFIVLNNIAYAYKESGKSKEAISYYKKVIKYGDQRAKAQAEKEIQHLQE</sequence>
<organism evidence="3 4">
    <name type="scientific">Marinifilum caeruleilacunae</name>
    <dbReference type="NCBI Taxonomy" id="2499076"/>
    <lineage>
        <taxon>Bacteria</taxon>
        <taxon>Pseudomonadati</taxon>
        <taxon>Bacteroidota</taxon>
        <taxon>Bacteroidia</taxon>
        <taxon>Marinilabiliales</taxon>
        <taxon>Marinifilaceae</taxon>
    </lineage>
</organism>
<proteinExistence type="predicted"/>
<dbReference type="PROSITE" id="PS50005">
    <property type="entry name" value="TPR"/>
    <property type="match status" value="1"/>
</dbReference>
<dbReference type="InterPro" id="IPR011990">
    <property type="entry name" value="TPR-like_helical_dom_sf"/>
</dbReference>
<keyword evidence="4" id="KW-1185">Reference proteome</keyword>
<evidence type="ECO:0000256" key="2">
    <source>
        <dbReference type="SAM" id="SignalP"/>
    </source>
</evidence>
<feature type="chain" id="PRO_5046246643" evidence="2">
    <location>
        <begin position="20"/>
        <end position="299"/>
    </location>
</feature>
<dbReference type="SMART" id="SM00028">
    <property type="entry name" value="TPR"/>
    <property type="match status" value="2"/>
</dbReference>
<keyword evidence="1" id="KW-0802">TPR repeat</keyword>
<evidence type="ECO:0000256" key="1">
    <source>
        <dbReference type="PROSITE-ProRule" id="PRU00339"/>
    </source>
</evidence>
<feature type="signal peptide" evidence="2">
    <location>
        <begin position="1"/>
        <end position="19"/>
    </location>
</feature>
<evidence type="ECO:0000313" key="4">
    <source>
        <dbReference type="Proteomes" id="UP000732105"/>
    </source>
</evidence>
<dbReference type="InterPro" id="IPR019734">
    <property type="entry name" value="TPR_rpt"/>
</dbReference>